<gene>
    <name evidence="2" type="ORF">CEXT_10601</name>
</gene>
<sequence>MKSHTAIDERAGSPCRAKYQTPPRARRTSTNQEGAPPNRGIHSESAVGKNETSKRKSSVQNGCGECTEEGEFGLQRREAMRMGEKVRSRFIHKRPVHRTRPC</sequence>
<dbReference type="AlphaFoldDB" id="A0AAV4P5A0"/>
<keyword evidence="3" id="KW-1185">Reference proteome</keyword>
<feature type="compositionally biased region" description="Basic and acidic residues" evidence="1">
    <location>
        <begin position="1"/>
        <end position="11"/>
    </location>
</feature>
<dbReference type="Proteomes" id="UP001054945">
    <property type="component" value="Unassembled WGS sequence"/>
</dbReference>
<protein>
    <submittedName>
        <fullName evidence="2">Uncharacterized protein</fullName>
    </submittedName>
</protein>
<dbReference type="EMBL" id="BPLR01021565">
    <property type="protein sequence ID" value="GIX91203.1"/>
    <property type="molecule type" value="Genomic_DNA"/>
</dbReference>
<evidence type="ECO:0000313" key="3">
    <source>
        <dbReference type="Proteomes" id="UP001054945"/>
    </source>
</evidence>
<accession>A0AAV4P5A0</accession>
<evidence type="ECO:0000313" key="2">
    <source>
        <dbReference type="EMBL" id="GIX91203.1"/>
    </source>
</evidence>
<feature type="region of interest" description="Disordered" evidence="1">
    <location>
        <begin position="1"/>
        <end position="66"/>
    </location>
</feature>
<proteinExistence type="predicted"/>
<organism evidence="2 3">
    <name type="scientific">Caerostris extrusa</name>
    <name type="common">Bark spider</name>
    <name type="synonym">Caerostris bankana</name>
    <dbReference type="NCBI Taxonomy" id="172846"/>
    <lineage>
        <taxon>Eukaryota</taxon>
        <taxon>Metazoa</taxon>
        <taxon>Ecdysozoa</taxon>
        <taxon>Arthropoda</taxon>
        <taxon>Chelicerata</taxon>
        <taxon>Arachnida</taxon>
        <taxon>Araneae</taxon>
        <taxon>Araneomorphae</taxon>
        <taxon>Entelegynae</taxon>
        <taxon>Araneoidea</taxon>
        <taxon>Araneidae</taxon>
        <taxon>Caerostris</taxon>
    </lineage>
</organism>
<comment type="caution">
    <text evidence="2">The sequence shown here is derived from an EMBL/GenBank/DDBJ whole genome shotgun (WGS) entry which is preliminary data.</text>
</comment>
<reference evidence="2 3" key="1">
    <citation type="submission" date="2021-06" db="EMBL/GenBank/DDBJ databases">
        <title>Caerostris extrusa draft genome.</title>
        <authorList>
            <person name="Kono N."/>
            <person name="Arakawa K."/>
        </authorList>
    </citation>
    <scope>NUCLEOTIDE SEQUENCE [LARGE SCALE GENOMIC DNA]</scope>
</reference>
<name>A0AAV4P5A0_CAEEX</name>
<evidence type="ECO:0000256" key="1">
    <source>
        <dbReference type="SAM" id="MobiDB-lite"/>
    </source>
</evidence>